<dbReference type="RefSeq" id="WP_211541881.1">
    <property type="nucleotide sequence ID" value="NZ_JAGTUK010000002.1"/>
</dbReference>
<name>A0ABS5IL40_9MICO</name>
<dbReference type="InterPro" id="IPR050986">
    <property type="entry name" value="GutQ/KpsF_isomerases"/>
</dbReference>
<dbReference type="Gene3D" id="3.40.50.10490">
    <property type="entry name" value="Glucose-6-phosphate isomerase like protein, domain 1"/>
    <property type="match status" value="1"/>
</dbReference>
<evidence type="ECO:0000313" key="2">
    <source>
        <dbReference type="EMBL" id="MBS0023678.1"/>
    </source>
</evidence>
<dbReference type="InterPro" id="IPR046348">
    <property type="entry name" value="SIS_dom_sf"/>
</dbReference>
<dbReference type="EMBL" id="JAGTUK010000002">
    <property type="protein sequence ID" value="MBS0023678.1"/>
    <property type="molecule type" value="Genomic_DNA"/>
</dbReference>
<reference evidence="2 3" key="1">
    <citation type="submission" date="2021-04" db="EMBL/GenBank/DDBJ databases">
        <title>Whole genome analysis of root endophytic bacterium Microbacterium paraoxydans ku-mp colonizing RP-bio226 rice variety.</title>
        <authorList>
            <person name="Ulaganathan K."/>
            <person name="Latha B."/>
        </authorList>
    </citation>
    <scope>NUCLEOTIDE SEQUENCE [LARGE SCALE GENOMIC DNA]</scope>
    <source>
        <strain evidence="3">ku-mp</strain>
    </source>
</reference>
<organism evidence="2 3">
    <name type="scientific">Microbacterium paraoxydans</name>
    <dbReference type="NCBI Taxonomy" id="199592"/>
    <lineage>
        <taxon>Bacteria</taxon>
        <taxon>Bacillati</taxon>
        <taxon>Actinomycetota</taxon>
        <taxon>Actinomycetes</taxon>
        <taxon>Micrococcales</taxon>
        <taxon>Microbacteriaceae</taxon>
        <taxon>Microbacterium</taxon>
    </lineage>
</organism>
<dbReference type="PANTHER" id="PTHR42745">
    <property type="match status" value="1"/>
</dbReference>
<dbReference type="SUPFAM" id="SSF53697">
    <property type="entry name" value="SIS domain"/>
    <property type="match status" value="1"/>
</dbReference>
<evidence type="ECO:0000313" key="3">
    <source>
        <dbReference type="Proteomes" id="UP000678243"/>
    </source>
</evidence>
<feature type="domain" description="SIS" evidence="1">
    <location>
        <begin position="49"/>
        <end position="192"/>
    </location>
</feature>
<protein>
    <submittedName>
        <fullName evidence="2">SIS domain-containing protein</fullName>
    </submittedName>
</protein>
<dbReference type="PROSITE" id="PS51464">
    <property type="entry name" value="SIS"/>
    <property type="match status" value="1"/>
</dbReference>
<dbReference type="Proteomes" id="UP000678243">
    <property type="component" value="Unassembled WGS sequence"/>
</dbReference>
<dbReference type="Pfam" id="PF01380">
    <property type="entry name" value="SIS"/>
    <property type="match status" value="1"/>
</dbReference>
<proteinExistence type="predicted"/>
<gene>
    <name evidence="2" type="ORF">KE274_06105</name>
</gene>
<keyword evidence="3" id="KW-1185">Reference proteome</keyword>
<sequence length="229" mass="23574">MSAAVAARSRENVLNVDDDILAVARGRLQAEADAVRALIDTIDDTLVTAASMILSGTGKLFIGGSGTSGTVARRMAHILSVTGTPSLPFSPMDGLHGASGAITADDLVLLISNGGASDEVVQLARIARGRGARVIALTRGHDTPLARLADHSVAVAVHPSADIGGIVATGVTIAQSAWGDALAEVLMRGRGYTWAEFMTTHPAGAVGRLEDLPRDPARLTVPPFEEAAR</sequence>
<dbReference type="InterPro" id="IPR001347">
    <property type="entry name" value="SIS_dom"/>
</dbReference>
<evidence type="ECO:0000259" key="1">
    <source>
        <dbReference type="PROSITE" id="PS51464"/>
    </source>
</evidence>
<accession>A0ABS5IL40</accession>
<comment type="caution">
    <text evidence="2">The sequence shown here is derived from an EMBL/GenBank/DDBJ whole genome shotgun (WGS) entry which is preliminary data.</text>
</comment>
<dbReference type="PANTHER" id="PTHR42745:SF1">
    <property type="entry name" value="ARABINOSE 5-PHOSPHATE ISOMERASE KDSD"/>
    <property type="match status" value="1"/>
</dbReference>